<dbReference type="Proteomes" id="UP001597369">
    <property type="component" value="Unassembled WGS sequence"/>
</dbReference>
<dbReference type="RefSeq" id="WP_229961654.1">
    <property type="nucleotide sequence ID" value="NZ_JAJJWI010000014.1"/>
</dbReference>
<feature type="coiled-coil region" evidence="1">
    <location>
        <begin position="239"/>
        <end position="307"/>
    </location>
</feature>
<dbReference type="Pfam" id="PF02470">
    <property type="entry name" value="MlaD"/>
    <property type="match status" value="1"/>
</dbReference>
<keyword evidence="2" id="KW-0812">Transmembrane</keyword>
<protein>
    <submittedName>
        <fullName evidence="4">MlaD family protein</fullName>
    </submittedName>
</protein>
<feature type="transmembrane region" description="Helical" evidence="2">
    <location>
        <begin position="12"/>
        <end position="32"/>
    </location>
</feature>
<keyword evidence="1" id="KW-0175">Coiled coil</keyword>
<keyword evidence="2" id="KW-1133">Transmembrane helix</keyword>
<dbReference type="EMBL" id="JBHUHV010000052">
    <property type="protein sequence ID" value="MFD2068259.1"/>
    <property type="molecule type" value="Genomic_DNA"/>
</dbReference>
<evidence type="ECO:0000259" key="3">
    <source>
        <dbReference type="Pfam" id="PF02470"/>
    </source>
</evidence>
<keyword evidence="5" id="KW-1185">Reference proteome</keyword>
<evidence type="ECO:0000313" key="4">
    <source>
        <dbReference type="EMBL" id="MFD2068259.1"/>
    </source>
</evidence>
<comment type="caution">
    <text evidence="4">The sequence shown here is derived from an EMBL/GenBank/DDBJ whole genome shotgun (WGS) entry which is preliminary data.</text>
</comment>
<name>A0ABW4WZU4_9BACT</name>
<organism evidence="4 5">
    <name type="scientific">Pontibacter silvestris</name>
    <dbReference type="NCBI Taxonomy" id="2305183"/>
    <lineage>
        <taxon>Bacteria</taxon>
        <taxon>Pseudomonadati</taxon>
        <taxon>Bacteroidota</taxon>
        <taxon>Cytophagia</taxon>
        <taxon>Cytophagales</taxon>
        <taxon>Hymenobacteraceae</taxon>
        <taxon>Pontibacter</taxon>
    </lineage>
</organism>
<dbReference type="PANTHER" id="PTHR33371:SF4">
    <property type="entry name" value="INTERMEMBRANE PHOSPHOLIPID TRANSPORT SYSTEM BINDING PROTEIN MLAD"/>
    <property type="match status" value="1"/>
</dbReference>
<dbReference type="PANTHER" id="PTHR33371">
    <property type="entry name" value="INTERMEMBRANE PHOSPHOLIPID TRANSPORT SYSTEM BINDING PROTEIN MLAD-RELATED"/>
    <property type="match status" value="1"/>
</dbReference>
<reference evidence="5" key="1">
    <citation type="journal article" date="2019" name="Int. J. Syst. Evol. Microbiol.">
        <title>The Global Catalogue of Microorganisms (GCM) 10K type strain sequencing project: providing services to taxonomists for standard genome sequencing and annotation.</title>
        <authorList>
            <consortium name="The Broad Institute Genomics Platform"/>
            <consortium name="The Broad Institute Genome Sequencing Center for Infectious Disease"/>
            <person name="Wu L."/>
            <person name="Ma J."/>
        </authorList>
    </citation>
    <scope>NUCLEOTIDE SEQUENCE [LARGE SCALE GENOMIC DNA]</scope>
    <source>
        <strain evidence="5">JCM 16545</strain>
    </source>
</reference>
<keyword evidence="2" id="KW-0472">Membrane</keyword>
<sequence length="328" mass="35779">MNSAENKRSVMVGVFVLLALIIFVAGVFILGGQQNRFESSIRVRAVFDDVEGLRTGNNVWFSGVKIGTVKRISFYGEDQVEVEMNIIEDAQRYIHKDARALLSSESLIGNRIIEITGGSPQAPPVQDGDIIQVEAGLDTDDMLATLQRNNENLVSITEDFKELSAGLTNGKGTVGALLTDSTLANNLRTMVTNLQQTSANSARASQALTQFTSKLNTPGGLANELLTDTAVFNKLQASVAQLEQATTSASAMVENLNQATGKLNDSDNAVGVLLSDPDFAKRLQSTMQNLETSTEKFDQNMEALQHNFLLRGFFKRQAQQQNTEQEQQ</sequence>
<gene>
    <name evidence="4" type="ORF">ACFSKU_15315</name>
</gene>
<proteinExistence type="predicted"/>
<feature type="domain" description="Mce/MlaD" evidence="3">
    <location>
        <begin position="41"/>
        <end position="118"/>
    </location>
</feature>
<accession>A0ABW4WZU4</accession>
<dbReference type="InterPro" id="IPR003399">
    <property type="entry name" value="Mce/MlaD"/>
</dbReference>
<evidence type="ECO:0000313" key="5">
    <source>
        <dbReference type="Proteomes" id="UP001597369"/>
    </source>
</evidence>
<dbReference type="InterPro" id="IPR052336">
    <property type="entry name" value="MlaD_Phospholipid_Transporter"/>
</dbReference>
<evidence type="ECO:0000256" key="2">
    <source>
        <dbReference type="SAM" id="Phobius"/>
    </source>
</evidence>
<evidence type="ECO:0000256" key="1">
    <source>
        <dbReference type="SAM" id="Coils"/>
    </source>
</evidence>